<comment type="caution">
    <text evidence="5">Lacks conserved residue(s) required for the propagation of feature annotation.</text>
</comment>
<dbReference type="InterPro" id="IPR050131">
    <property type="entry name" value="Peptidase_S8_subtilisin-like"/>
</dbReference>
<reference evidence="7" key="1">
    <citation type="submission" date="2022-07" db="EMBL/GenBank/DDBJ databases">
        <title>Enhanced cultured diversity of the mouse gut microbiota enables custom-made synthetic communities.</title>
        <authorList>
            <person name="Afrizal A."/>
        </authorList>
    </citation>
    <scope>NUCLEOTIDE SEQUENCE</scope>
    <source>
        <strain evidence="7">DSM 29482</strain>
    </source>
</reference>
<dbReference type="InterPro" id="IPR000209">
    <property type="entry name" value="Peptidase_S8/S53_dom"/>
</dbReference>
<evidence type="ECO:0000256" key="2">
    <source>
        <dbReference type="ARBA" id="ARBA00022670"/>
    </source>
</evidence>
<dbReference type="Proteomes" id="UP001142078">
    <property type="component" value="Unassembled WGS sequence"/>
</dbReference>
<evidence type="ECO:0000256" key="1">
    <source>
        <dbReference type="ARBA" id="ARBA00011073"/>
    </source>
</evidence>
<evidence type="ECO:0000313" key="8">
    <source>
        <dbReference type="Proteomes" id="UP001142078"/>
    </source>
</evidence>
<keyword evidence="3" id="KW-0378">Hydrolase</keyword>
<comment type="similarity">
    <text evidence="1 5">Belongs to the peptidase S8 family.</text>
</comment>
<dbReference type="SUPFAM" id="SSF52743">
    <property type="entry name" value="Subtilisin-like"/>
    <property type="match status" value="1"/>
</dbReference>
<protein>
    <submittedName>
        <fullName evidence="7">S8 family serine peptidase</fullName>
    </submittedName>
</protein>
<dbReference type="PANTHER" id="PTHR43806:SF11">
    <property type="entry name" value="CEREVISIN-RELATED"/>
    <property type="match status" value="1"/>
</dbReference>
<proteinExistence type="inferred from homology"/>
<keyword evidence="8" id="KW-1185">Reference proteome</keyword>
<evidence type="ECO:0000256" key="3">
    <source>
        <dbReference type="ARBA" id="ARBA00022801"/>
    </source>
</evidence>
<keyword evidence="2" id="KW-0645">Protease</keyword>
<dbReference type="RefSeq" id="WP_042680853.1">
    <property type="nucleotide sequence ID" value="NZ_CABKTM010000023.1"/>
</dbReference>
<dbReference type="GO" id="GO:0006508">
    <property type="term" value="P:proteolysis"/>
    <property type="evidence" value="ECO:0007669"/>
    <property type="project" value="UniProtKB-KW"/>
</dbReference>
<dbReference type="EMBL" id="JANJZL010000007">
    <property type="protein sequence ID" value="MCR2044634.1"/>
    <property type="molecule type" value="Genomic_DNA"/>
</dbReference>
<accession>A0A9X2MJ26</accession>
<sequence>MTILFFVLSSHGPVIEIPAPGVSIYSDYPNNRYTTMSGTSMACPHVCGVAALVWSSNPKLTNKQVRQRLVDTAKDLGNENHYGAGLVQAFNAINNK</sequence>
<dbReference type="GO" id="GO:0004252">
    <property type="term" value="F:serine-type endopeptidase activity"/>
    <property type="evidence" value="ECO:0007669"/>
    <property type="project" value="InterPro"/>
</dbReference>
<evidence type="ECO:0000256" key="4">
    <source>
        <dbReference type="ARBA" id="ARBA00022825"/>
    </source>
</evidence>
<evidence type="ECO:0000313" key="7">
    <source>
        <dbReference type="EMBL" id="MCR2044634.1"/>
    </source>
</evidence>
<keyword evidence="4" id="KW-0720">Serine protease</keyword>
<feature type="domain" description="Peptidase S8/S53" evidence="6">
    <location>
        <begin position="8"/>
        <end position="85"/>
    </location>
</feature>
<dbReference type="Gene3D" id="3.40.50.200">
    <property type="entry name" value="Peptidase S8/S53 domain"/>
    <property type="match status" value="1"/>
</dbReference>
<dbReference type="OrthoDB" id="9798386at2"/>
<dbReference type="AlphaFoldDB" id="A0A9X2MJ26"/>
<comment type="caution">
    <text evidence="7">The sequence shown here is derived from an EMBL/GenBank/DDBJ whole genome shotgun (WGS) entry which is preliminary data.</text>
</comment>
<organism evidence="7 8">
    <name type="scientific">Anaerosalibacter massiliensis</name>
    <dbReference type="NCBI Taxonomy" id="1347392"/>
    <lineage>
        <taxon>Bacteria</taxon>
        <taxon>Bacillati</taxon>
        <taxon>Bacillota</taxon>
        <taxon>Tissierellia</taxon>
        <taxon>Tissierellales</taxon>
        <taxon>Sporanaerobacteraceae</taxon>
        <taxon>Anaerosalibacter</taxon>
    </lineage>
</organism>
<dbReference type="InterPro" id="IPR023828">
    <property type="entry name" value="Peptidase_S8_Ser-AS"/>
</dbReference>
<dbReference type="PROSITE" id="PS00138">
    <property type="entry name" value="SUBTILASE_SER"/>
    <property type="match status" value="1"/>
</dbReference>
<evidence type="ECO:0000256" key="5">
    <source>
        <dbReference type="PROSITE-ProRule" id="PRU01240"/>
    </source>
</evidence>
<gene>
    <name evidence="7" type="ORF">NSA23_11000</name>
</gene>
<evidence type="ECO:0000259" key="6">
    <source>
        <dbReference type="Pfam" id="PF00082"/>
    </source>
</evidence>
<name>A0A9X2MJ26_9FIRM</name>
<dbReference type="Pfam" id="PF00082">
    <property type="entry name" value="Peptidase_S8"/>
    <property type="match status" value="1"/>
</dbReference>
<dbReference type="PANTHER" id="PTHR43806">
    <property type="entry name" value="PEPTIDASE S8"/>
    <property type="match status" value="1"/>
</dbReference>
<dbReference type="PROSITE" id="PS51892">
    <property type="entry name" value="SUBTILASE"/>
    <property type="match status" value="1"/>
</dbReference>
<dbReference type="GO" id="GO:0005615">
    <property type="term" value="C:extracellular space"/>
    <property type="evidence" value="ECO:0007669"/>
    <property type="project" value="TreeGrafter"/>
</dbReference>
<dbReference type="InterPro" id="IPR036852">
    <property type="entry name" value="Peptidase_S8/S53_dom_sf"/>
</dbReference>